<dbReference type="Proteomes" id="UP000215914">
    <property type="component" value="Chromosome 17"/>
</dbReference>
<gene>
    <name evidence="1" type="ORF">HannXRQ_Chr17g0533571</name>
</gene>
<proteinExistence type="predicted"/>
<dbReference type="InParanoid" id="A0A251RPU4"/>
<name>A0A251RPU4_HELAN</name>
<dbReference type="AlphaFoldDB" id="A0A251RPU4"/>
<organism evidence="1 2">
    <name type="scientific">Helianthus annuus</name>
    <name type="common">Common sunflower</name>
    <dbReference type="NCBI Taxonomy" id="4232"/>
    <lineage>
        <taxon>Eukaryota</taxon>
        <taxon>Viridiplantae</taxon>
        <taxon>Streptophyta</taxon>
        <taxon>Embryophyta</taxon>
        <taxon>Tracheophyta</taxon>
        <taxon>Spermatophyta</taxon>
        <taxon>Magnoliopsida</taxon>
        <taxon>eudicotyledons</taxon>
        <taxon>Gunneridae</taxon>
        <taxon>Pentapetalae</taxon>
        <taxon>asterids</taxon>
        <taxon>campanulids</taxon>
        <taxon>Asterales</taxon>
        <taxon>Asteraceae</taxon>
        <taxon>Asteroideae</taxon>
        <taxon>Heliantheae alliance</taxon>
        <taxon>Heliantheae</taxon>
        <taxon>Helianthus</taxon>
    </lineage>
</organism>
<evidence type="ECO:0000313" key="2">
    <source>
        <dbReference type="Proteomes" id="UP000215914"/>
    </source>
</evidence>
<dbReference type="EMBL" id="CM007906">
    <property type="protein sequence ID" value="OTF84849.1"/>
    <property type="molecule type" value="Genomic_DNA"/>
</dbReference>
<accession>A0A251RPU4</accession>
<protein>
    <submittedName>
        <fullName evidence="1">Putative ethanolamine utilization protein-like domain-containing protein</fullName>
    </submittedName>
</protein>
<keyword evidence="2" id="KW-1185">Reference proteome</keyword>
<evidence type="ECO:0000313" key="1">
    <source>
        <dbReference type="EMBL" id="OTF84849.1"/>
    </source>
</evidence>
<sequence length="74" mass="8587">MILLKKKKSIQNSRSRPGLQERNLYLSVRVSEEETVRETEEVASDRVKANSKKTVLMIKMCISKGLHHHQNIQL</sequence>
<reference evidence="2" key="1">
    <citation type="journal article" date="2017" name="Nature">
        <title>The sunflower genome provides insights into oil metabolism, flowering and Asterid evolution.</title>
        <authorList>
            <person name="Badouin H."/>
            <person name="Gouzy J."/>
            <person name="Grassa C.J."/>
            <person name="Murat F."/>
            <person name="Staton S.E."/>
            <person name="Cottret L."/>
            <person name="Lelandais-Briere C."/>
            <person name="Owens G.L."/>
            <person name="Carrere S."/>
            <person name="Mayjonade B."/>
            <person name="Legrand L."/>
            <person name="Gill N."/>
            <person name="Kane N.C."/>
            <person name="Bowers J.E."/>
            <person name="Hubner S."/>
            <person name="Bellec A."/>
            <person name="Berard A."/>
            <person name="Berges H."/>
            <person name="Blanchet N."/>
            <person name="Boniface M.C."/>
            <person name="Brunel D."/>
            <person name="Catrice O."/>
            <person name="Chaidir N."/>
            <person name="Claudel C."/>
            <person name="Donnadieu C."/>
            <person name="Faraut T."/>
            <person name="Fievet G."/>
            <person name="Helmstetter N."/>
            <person name="King M."/>
            <person name="Knapp S.J."/>
            <person name="Lai Z."/>
            <person name="Le Paslier M.C."/>
            <person name="Lippi Y."/>
            <person name="Lorenzon L."/>
            <person name="Mandel J.R."/>
            <person name="Marage G."/>
            <person name="Marchand G."/>
            <person name="Marquand E."/>
            <person name="Bret-Mestries E."/>
            <person name="Morien E."/>
            <person name="Nambeesan S."/>
            <person name="Nguyen T."/>
            <person name="Pegot-Espagnet P."/>
            <person name="Pouilly N."/>
            <person name="Raftis F."/>
            <person name="Sallet E."/>
            <person name="Schiex T."/>
            <person name="Thomas J."/>
            <person name="Vandecasteele C."/>
            <person name="Vares D."/>
            <person name="Vear F."/>
            <person name="Vautrin S."/>
            <person name="Crespi M."/>
            <person name="Mangin B."/>
            <person name="Burke J.M."/>
            <person name="Salse J."/>
            <person name="Munos S."/>
            <person name="Vincourt P."/>
            <person name="Rieseberg L.H."/>
            <person name="Langlade N.B."/>
        </authorList>
    </citation>
    <scope>NUCLEOTIDE SEQUENCE [LARGE SCALE GENOMIC DNA]</scope>
    <source>
        <strain evidence="2">cv. SF193</strain>
    </source>
</reference>